<evidence type="ECO:0000313" key="3">
    <source>
        <dbReference type="Proteomes" id="UP000346466"/>
    </source>
</evidence>
<accession>A0A5Q2WGR5</accession>
<evidence type="ECO:0000313" key="2">
    <source>
        <dbReference type="EMBL" id="QGH75853.1"/>
    </source>
</evidence>
<reference evidence="2 3" key="1">
    <citation type="submission" date="2019-09" db="EMBL/GenBank/DDBJ databases">
        <authorList>
            <person name="Falcon-Lizardi N."/>
            <person name="Rios-Rosa Y."/>
            <person name="Rivera-Cruz A."/>
            <person name="Rivera-Espinal N.S."/>
            <person name="Rodriguez-Cotto F.E."/>
            <person name="Rosa-Flores A.N."/>
            <person name="Rubin M.R."/>
            <person name="Vazquez E."/>
            <person name="Molloy S.D."/>
            <person name="Garlena R.A."/>
            <person name="Russell D.A."/>
            <person name="Pope W.H."/>
            <person name="Jacobs-Sera D."/>
            <person name="Hatfull G.F."/>
        </authorList>
    </citation>
    <scope>NUCLEOTIDE SEQUENCE [LARGE SCALE GENOMIC DNA]</scope>
</reference>
<sequence length="113" mass="11530">MFRTNVFRAAIAVLIGLGGLLGVAAVAGPADAAPKPKCQISVGGGKFAPCPPTMPQGPGGLPATGTPLADEAEPEAPKFWRLPKPEEEPPAEEEPTEEPPVEGPETPEEPAEG</sequence>
<gene>
    <name evidence="2" type="primary">130</name>
    <name evidence="2" type="ORF">SEA_SYLEON_130</name>
</gene>
<dbReference type="Proteomes" id="UP000346466">
    <property type="component" value="Segment"/>
</dbReference>
<name>A0A5Q2WGR5_9CAUD</name>
<feature type="compositionally biased region" description="Acidic residues" evidence="1">
    <location>
        <begin position="88"/>
        <end position="113"/>
    </location>
</feature>
<dbReference type="GeneID" id="70081355"/>
<evidence type="ECO:0000256" key="1">
    <source>
        <dbReference type="SAM" id="MobiDB-lite"/>
    </source>
</evidence>
<dbReference type="RefSeq" id="YP_010246783.1">
    <property type="nucleotide sequence ID" value="NC_060137.1"/>
</dbReference>
<dbReference type="KEGG" id="vg:70081355"/>
<proteinExistence type="predicted"/>
<feature type="region of interest" description="Disordered" evidence="1">
    <location>
        <begin position="49"/>
        <end position="113"/>
    </location>
</feature>
<keyword evidence="3" id="KW-1185">Reference proteome</keyword>
<feature type="compositionally biased region" description="Basic and acidic residues" evidence="1">
    <location>
        <begin position="75"/>
        <end position="87"/>
    </location>
</feature>
<protein>
    <submittedName>
        <fullName evidence="2">Uncharacterized protein</fullName>
    </submittedName>
</protein>
<dbReference type="EMBL" id="MN444870">
    <property type="protein sequence ID" value="QGH75853.1"/>
    <property type="molecule type" value="Genomic_DNA"/>
</dbReference>
<organism evidence="2 3">
    <name type="scientific">Gordonia phage Syleon</name>
    <dbReference type="NCBI Taxonomy" id="2653718"/>
    <lineage>
        <taxon>Viruses</taxon>
        <taxon>Duplodnaviria</taxon>
        <taxon>Heunggongvirae</taxon>
        <taxon>Uroviricota</taxon>
        <taxon>Caudoviricetes</taxon>
        <taxon>Deeyouvirinae</taxon>
        <taxon>Octobienvirus</taxon>
        <taxon>Octobienvirus syleon</taxon>
    </lineage>
</organism>